<feature type="domain" description="NurA" evidence="1">
    <location>
        <begin position="172"/>
        <end position="282"/>
    </location>
</feature>
<dbReference type="AlphaFoldDB" id="A0A9X1X410"/>
<dbReference type="Proteomes" id="UP001139450">
    <property type="component" value="Unassembled WGS sequence"/>
</dbReference>
<reference evidence="2" key="1">
    <citation type="submission" date="2022-04" db="EMBL/GenBank/DDBJ databases">
        <title>Mucilaginibacter sp. RS28 isolated from freshwater.</title>
        <authorList>
            <person name="Ko S.-R."/>
        </authorList>
    </citation>
    <scope>NUCLEOTIDE SEQUENCE</scope>
    <source>
        <strain evidence="2">RS28</strain>
    </source>
</reference>
<keyword evidence="3" id="KW-1185">Reference proteome</keyword>
<dbReference type="Pfam" id="PF09376">
    <property type="entry name" value="NurA"/>
    <property type="match status" value="1"/>
</dbReference>
<proteinExistence type="predicted"/>
<evidence type="ECO:0000313" key="2">
    <source>
        <dbReference type="EMBL" id="MCJ8208069.1"/>
    </source>
</evidence>
<comment type="caution">
    <text evidence="2">The sequence shown here is derived from an EMBL/GenBank/DDBJ whole genome shotgun (WGS) entry which is preliminary data.</text>
</comment>
<accession>A0A9X1X410</accession>
<organism evidence="2 3">
    <name type="scientific">Mucilaginibacter straminoryzae</name>
    <dbReference type="NCBI Taxonomy" id="2932774"/>
    <lineage>
        <taxon>Bacteria</taxon>
        <taxon>Pseudomonadati</taxon>
        <taxon>Bacteroidota</taxon>
        <taxon>Sphingobacteriia</taxon>
        <taxon>Sphingobacteriales</taxon>
        <taxon>Sphingobacteriaceae</taxon>
        <taxon>Mucilaginibacter</taxon>
    </lineage>
</organism>
<dbReference type="EMBL" id="JALJEJ010000001">
    <property type="protein sequence ID" value="MCJ8208069.1"/>
    <property type="molecule type" value="Genomic_DNA"/>
</dbReference>
<evidence type="ECO:0000259" key="1">
    <source>
        <dbReference type="Pfam" id="PF09376"/>
    </source>
</evidence>
<dbReference type="InterPro" id="IPR018977">
    <property type="entry name" value="NurA_domain"/>
</dbReference>
<sequence length="353" mass="40794">MRDNEANGLNEPQNKDGQSSLNKLILHPSFLETIENIRKVNIRVTEPPKESSFDFSGATFPPNGKLRLVEQLGAYNLSAKKGLEVSKTHYFAGYDESKLKYVALEGSAFFTSHSLVVATKQEYLPVSYLSFYFYSRSKDITDISSVFRHSLDHVADANYDYVKDRSDFLNKWAVENTILFIDGPLIGGNMTQYTLNLVEDLHERNIIPIFFVKNSDSNLVTEAIPELQNRFNSDMHWTYNHLQKGQRTNFFLYEDEYNFNNAKVFCYLKAFDLSPQRIEFHTKTYLQHQEKIGDLMDLIYYLLLVHGDKKNPQLRPIAIAEKFAREVLKVSDSFNLIKNSGLMPTMNQERFGN</sequence>
<name>A0A9X1X410_9SPHI</name>
<evidence type="ECO:0000313" key="3">
    <source>
        <dbReference type="Proteomes" id="UP001139450"/>
    </source>
</evidence>
<gene>
    <name evidence="2" type="ORF">MUY27_00020</name>
</gene>
<dbReference type="RefSeq" id="WP_245127907.1">
    <property type="nucleotide sequence ID" value="NZ_JALJEJ010000001.1"/>
</dbReference>
<protein>
    <submittedName>
        <fullName evidence="2">DNA double-strand break repair nuclease NurA</fullName>
    </submittedName>
</protein>